<evidence type="ECO:0000256" key="2">
    <source>
        <dbReference type="ARBA" id="ARBA00022723"/>
    </source>
</evidence>
<dbReference type="GO" id="GO:0030154">
    <property type="term" value="P:cell differentiation"/>
    <property type="evidence" value="ECO:0007669"/>
    <property type="project" value="TreeGrafter"/>
</dbReference>
<dbReference type="SUPFAM" id="SSF48508">
    <property type="entry name" value="Nuclear receptor ligand-binding domain"/>
    <property type="match status" value="1"/>
</dbReference>
<comment type="subcellular location">
    <subcellularLocation>
        <location evidence="1">Nucleus</location>
    </subcellularLocation>
</comment>
<dbReference type="GO" id="GO:0045944">
    <property type="term" value="P:positive regulation of transcription by RNA polymerase II"/>
    <property type="evidence" value="ECO:0007669"/>
    <property type="project" value="TreeGrafter"/>
</dbReference>
<feature type="compositionally biased region" description="Polar residues" evidence="10">
    <location>
        <begin position="145"/>
        <end position="154"/>
    </location>
</feature>
<organism evidence="12">
    <name type="scientific">Culicoides sonorensis</name>
    <name type="common">Biting midge</name>
    <dbReference type="NCBI Taxonomy" id="179676"/>
    <lineage>
        <taxon>Eukaryota</taxon>
        <taxon>Metazoa</taxon>
        <taxon>Ecdysozoa</taxon>
        <taxon>Arthropoda</taxon>
        <taxon>Hexapoda</taxon>
        <taxon>Insecta</taxon>
        <taxon>Pterygota</taxon>
        <taxon>Neoptera</taxon>
        <taxon>Endopterygota</taxon>
        <taxon>Diptera</taxon>
        <taxon>Nematocera</taxon>
        <taxon>Chironomoidea</taxon>
        <taxon>Ceratopogonidae</taxon>
        <taxon>Ceratopogoninae</taxon>
        <taxon>Culicoides</taxon>
        <taxon>Monoculicoides</taxon>
    </lineage>
</organism>
<feature type="region of interest" description="Disordered" evidence="10">
    <location>
        <begin position="124"/>
        <end position="182"/>
    </location>
</feature>
<feature type="region of interest" description="Disordered" evidence="10">
    <location>
        <begin position="1"/>
        <end position="33"/>
    </location>
</feature>
<keyword evidence="7" id="KW-0804">Transcription</keyword>
<keyword evidence="5" id="KW-0805">Transcription regulation</keyword>
<dbReference type="GO" id="GO:0004879">
    <property type="term" value="F:nuclear receptor activity"/>
    <property type="evidence" value="ECO:0007669"/>
    <property type="project" value="TreeGrafter"/>
</dbReference>
<gene>
    <name evidence="12" type="primary">CSON000745</name>
</gene>
<dbReference type="InterPro" id="IPR001628">
    <property type="entry name" value="Znf_hrmn_rcpt"/>
</dbReference>
<sequence length="767" mass="86691">MSEITKNGDTDKTQHDNTDTHGSPKPGARQSRGRTCQVCGDKALGYNFNAVTCESCKAFFRRNALTKKEFTCPFNQNCEITVVTRRFCQKCRLARCFEIGMKKEYIMSEVEKVEKRKKIEMNRAKRRVSTLTSNHSNDNGSSDDVASTSGSTNVKRIKREHDFMQNDDESWSNMDDGSSFTAETPKISGEYSVHSPAEYSSPPTPSIYVTHFNASNAMTQDNEIIASNTITSLNLTPSEIVERIISVPEQSSQIINQLMPTQEDAMRVMSAIIKSPTDALQLINHFISQPGDALTIISKIMNSALDALSVFIQFMSSPTDALQIINKIMSSPNEVLQFTQQLMNSPQDALDIMTKFMNEPAEALKMINRMINNEETHTNDINESNSEEVKLRKKVEGNLIKSIINTNTIEAAPALECNSTQTFNPFNSYSHLSYASTSSQCAEQLSVPPNGIPQISNHTQTSKLTPSSSSSTTNNINNTNNHMNNTSDSSKYSDILEEISNKSIQPNSIESILCEAIKLEYDCFSLMSQNNSNNRELNDSERAKLNELIVANKALYMPVDEDWANLISDSARQKAGSNQQNPQLLTVINLTAIAIRRLIKMSKKISGCVEMMILRSVMQYDGDRRTWKIPHSQEEMSNIKADVLKQAKGNVYQEHEKFIQTFEKKWRQDENIILIMCAITLFTHDRARTVHSDVIKLEQNSYYYLLRRYLESVYPGCEAKSTFLKLMQKINELHKLNEEIINVYLDVNPSQVEPLLREIFDLKVNLS</sequence>
<dbReference type="SMART" id="SM00399">
    <property type="entry name" value="ZnF_C4"/>
    <property type="match status" value="1"/>
</dbReference>
<keyword evidence="3" id="KW-0863">Zinc-finger</keyword>
<dbReference type="FunFam" id="3.30.50.10:FF:000042">
    <property type="entry name" value="Nuclear hormone receptor HR96"/>
    <property type="match status" value="1"/>
</dbReference>
<reference evidence="12" key="1">
    <citation type="submission" date="2018-04" db="EMBL/GenBank/DDBJ databases">
        <authorList>
            <person name="Go L.Y."/>
            <person name="Mitchell J.A."/>
        </authorList>
    </citation>
    <scope>NUCLEOTIDE SEQUENCE</scope>
    <source>
        <tissue evidence="12">Whole organism</tissue>
    </source>
</reference>
<feature type="region of interest" description="Disordered" evidence="10">
    <location>
        <begin position="444"/>
        <end position="490"/>
    </location>
</feature>
<dbReference type="InterPro" id="IPR050234">
    <property type="entry name" value="Nuclear_hormone_rcpt_NR1"/>
</dbReference>
<dbReference type="AlphaFoldDB" id="A0A336K843"/>
<dbReference type="GO" id="GO:0000122">
    <property type="term" value="P:negative regulation of transcription by RNA polymerase II"/>
    <property type="evidence" value="ECO:0007669"/>
    <property type="project" value="TreeGrafter"/>
</dbReference>
<feature type="compositionally biased region" description="Low complexity" evidence="10">
    <location>
        <begin position="459"/>
        <end position="490"/>
    </location>
</feature>
<dbReference type="FunFam" id="1.10.565.10:FF:000035">
    <property type="entry name" value="Nuclear hormone receptor HR96"/>
    <property type="match status" value="1"/>
</dbReference>
<keyword evidence="6" id="KW-0238">DNA-binding</keyword>
<evidence type="ECO:0000256" key="10">
    <source>
        <dbReference type="SAM" id="MobiDB-lite"/>
    </source>
</evidence>
<evidence type="ECO:0000313" key="13">
    <source>
        <dbReference type="EMBL" id="SSX20198.1"/>
    </source>
</evidence>
<feature type="compositionally biased region" description="Polar residues" evidence="10">
    <location>
        <begin position="171"/>
        <end position="182"/>
    </location>
</feature>
<dbReference type="VEuPathDB" id="VectorBase:CSON000745"/>
<evidence type="ECO:0000256" key="7">
    <source>
        <dbReference type="ARBA" id="ARBA00023163"/>
    </source>
</evidence>
<dbReference type="OMA" id="AAWKVPH"/>
<evidence type="ECO:0000259" key="11">
    <source>
        <dbReference type="PROSITE" id="PS51030"/>
    </source>
</evidence>
<dbReference type="PRINTS" id="PR00047">
    <property type="entry name" value="STROIDFINGER"/>
</dbReference>
<dbReference type="PANTHER" id="PTHR24082:SF283">
    <property type="entry name" value="NUCLEAR HORMONE RECEPTOR HR96"/>
    <property type="match status" value="1"/>
</dbReference>
<dbReference type="GO" id="GO:0005634">
    <property type="term" value="C:nucleus"/>
    <property type="evidence" value="ECO:0007669"/>
    <property type="project" value="UniProtKB-SubCell"/>
</dbReference>
<dbReference type="Gene3D" id="3.30.50.10">
    <property type="entry name" value="Erythroid Transcription Factor GATA-1, subunit A"/>
    <property type="match status" value="1"/>
</dbReference>
<dbReference type="GO" id="GO:0008270">
    <property type="term" value="F:zinc ion binding"/>
    <property type="evidence" value="ECO:0007669"/>
    <property type="project" value="UniProtKB-KW"/>
</dbReference>
<evidence type="ECO:0000256" key="8">
    <source>
        <dbReference type="ARBA" id="ARBA00023170"/>
    </source>
</evidence>
<dbReference type="Gene3D" id="1.10.565.10">
    <property type="entry name" value="Retinoid X Receptor"/>
    <property type="match status" value="1"/>
</dbReference>
<feature type="compositionally biased region" description="Low complexity" evidence="10">
    <location>
        <begin position="133"/>
        <end position="144"/>
    </location>
</feature>
<keyword evidence="9" id="KW-0539">Nucleus</keyword>
<dbReference type="GO" id="GO:0006950">
    <property type="term" value="P:response to stress"/>
    <property type="evidence" value="ECO:0007669"/>
    <property type="project" value="UniProtKB-ARBA"/>
</dbReference>
<dbReference type="PROSITE" id="PS00031">
    <property type="entry name" value="NUCLEAR_REC_DBD_1"/>
    <property type="match status" value="1"/>
</dbReference>
<feature type="domain" description="Nuclear receptor" evidence="11">
    <location>
        <begin position="33"/>
        <end position="108"/>
    </location>
</feature>
<dbReference type="PANTHER" id="PTHR24082">
    <property type="entry name" value="NUCLEAR HORMONE RECEPTOR"/>
    <property type="match status" value="1"/>
</dbReference>
<dbReference type="SUPFAM" id="SSF57716">
    <property type="entry name" value="Glucocorticoid receptor-like (DNA-binding domain)"/>
    <property type="match status" value="1"/>
</dbReference>
<evidence type="ECO:0000256" key="9">
    <source>
        <dbReference type="ARBA" id="ARBA00023242"/>
    </source>
</evidence>
<evidence type="ECO:0000256" key="6">
    <source>
        <dbReference type="ARBA" id="ARBA00023125"/>
    </source>
</evidence>
<dbReference type="PROSITE" id="PS51030">
    <property type="entry name" value="NUCLEAR_REC_DBD_2"/>
    <property type="match status" value="1"/>
</dbReference>
<keyword evidence="4" id="KW-0862">Zinc</keyword>
<evidence type="ECO:0000256" key="1">
    <source>
        <dbReference type="ARBA" id="ARBA00004123"/>
    </source>
</evidence>
<evidence type="ECO:0000256" key="4">
    <source>
        <dbReference type="ARBA" id="ARBA00022833"/>
    </source>
</evidence>
<accession>A0A336K843</accession>
<dbReference type="InterPro" id="IPR035500">
    <property type="entry name" value="NHR-like_dom_sf"/>
</dbReference>
<reference evidence="13" key="2">
    <citation type="submission" date="2018-07" db="EMBL/GenBank/DDBJ databases">
        <authorList>
            <person name="Quirk P.G."/>
            <person name="Krulwich T.A."/>
        </authorList>
    </citation>
    <scope>NUCLEOTIDE SEQUENCE</scope>
</reference>
<keyword evidence="2" id="KW-0479">Metal-binding</keyword>
<keyword evidence="8" id="KW-0675">Receptor</keyword>
<feature type="compositionally biased region" description="Basic and acidic residues" evidence="10">
    <location>
        <begin position="1"/>
        <end position="19"/>
    </location>
</feature>
<proteinExistence type="predicted"/>
<name>A0A336K843_CULSO</name>
<dbReference type="EMBL" id="UFQS01000111">
    <property type="protein sequence ID" value="SSW99818.1"/>
    <property type="molecule type" value="Genomic_DNA"/>
</dbReference>
<dbReference type="EMBL" id="UFQT01000111">
    <property type="protein sequence ID" value="SSX20198.1"/>
    <property type="molecule type" value="Genomic_DNA"/>
</dbReference>
<evidence type="ECO:0000313" key="12">
    <source>
        <dbReference type="EMBL" id="SSW99818.1"/>
    </source>
</evidence>
<dbReference type="InterPro" id="IPR013088">
    <property type="entry name" value="Znf_NHR/GATA"/>
</dbReference>
<dbReference type="Pfam" id="PF00105">
    <property type="entry name" value="zf-C4"/>
    <property type="match status" value="1"/>
</dbReference>
<dbReference type="CDD" id="cd06966">
    <property type="entry name" value="NR_DBD_CAR"/>
    <property type="match status" value="1"/>
</dbReference>
<evidence type="ECO:0000256" key="3">
    <source>
        <dbReference type="ARBA" id="ARBA00022771"/>
    </source>
</evidence>
<protein>
    <submittedName>
        <fullName evidence="12">CSON000745 protein</fullName>
    </submittedName>
</protein>
<evidence type="ECO:0000256" key="5">
    <source>
        <dbReference type="ARBA" id="ARBA00023015"/>
    </source>
</evidence>
<dbReference type="GO" id="GO:0000978">
    <property type="term" value="F:RNA polymerase II cis-regulatory region sequence-specific DNA binding"/>
    <property type="evidence" value="ECO:0007669"/>
    <property type="project" value="TreeGrafter"/>
</dbReference>